<dbReference type="Gene3D" id="3.90.220.20">
    <property type="entry name" value="DNA methylase specificity domains"/>
    <property type="match status" value="2"/>
</dbReference>
<evidence type="ECO:0000259" key="5">
    <source>
        <dbReference type="Pfam" id="PF01420"/>
    </source>
</evidence>
<keyword evidence="6" id="KW-0255">Endonuclease</keyword>
<gene>
    <name evidence="6" type="ORF">NG799_25650</name>
</gene>
<dbReference type="EMBL" id="JAMXFF010000057">
    <property type="protein sequence ID" value="MCT7969701.1"/>
    <property type="molecule type" value="Genomic_DNA"/>
</dbReference>
<dbReference type="InterPro" id="IPR051212">
    <property type="entry name" value="Type-I_RE_S_subunit"/>
</dbReference>
<dbReference type="PANTHER" id="PTHR43140:SF1">
    <property type="entry name" value="TYPE I RESTRICTION ENZYME ECOKI SPECIFICITY SUBUNIT"/>
    <property type="match status" value="1"/>
</dbReference>
<evidence type="ECO:0000256" key="3">
    <source>
        <dbReference type="ARBA" id="ARBA00023125"/>
    </source>
</evidence>
<keyword evidence="6" id="KW-0378">Hydrolase</keyword>
<feature type="domain" description="Type I restriction modification DNA specificity" evidence="5">
    <location>
        <begin position="1"/>
        <end position="145"/>
    </location>
</feature>
<evidence type="ECO:0000313" key="6">
    <source>
        <dbReference type="EMBL" id="MCT7969701.1"/>
    </source>
</evidence>
<accession>A0ABT2MY70</accession>
<evidence type="ECO:0000256" key="2">
    <source>
        <dbReference type="ARBA" id="ARBA00022747"/>
    </source>
</evidence>
<feature type="domain" description="Type I restriction modification DNA specificity" evidence="5">
    <location>
        <begin position="178"/>
        <end position="345"/>
    </location>
</feature>
<keyword evidence="7" id="KW-1185">Reference proteome</keyword>
<protein>
    <submittedName>
        <fullName evidence="6">Restriction endonuclease subunit S</fullName>
        <ecNumber evidence="6">3.1.21.-</ecNumber>
    </submittedName>
</protein>
<comment type="subunit">
    <text evidence="4">The methyltransferase is composed of M and S polypeptides.</text>
</comment>
<dbReference type="InterPro" id="IPR044946">
    <property type="entry name" value="Restrct_endonuc_typeI_TRD_sf"/>
</dbReference>
<evidence type="ECO:0000313" key="7">
    <source>
        <dbReference type="Proteomes" id="UP001525890"/>
    </source>
</evidence>
<dbReference type="Pfam" id="PF01420">
    <property type="entry name" value="Methylase_S"/>
    <property type="match status" value="2"/>
</dbReference>
<dbReference type="Proteomes" id="UP001525890">
    <property type="component" value="Unassembled WGS sequence"/>
</dbReference>
<reference evidence="6 7" key="1">
    <citation type="journal article" date="2022" name="Front. Microbiol.">
        <title>High genomic differentiation and limited gene flow indicate recent cryptic speciation within the genus Laspinema (cyanobacteria).</title>
        <authorList>
            <person name="Stanojkovic A."/>
            <person name="Skoupy S."/>
            <person name="Skaloud P."/>
            <person name="Dvorak P."/>
        </authorList>
    </citation>
    <scope>NUCLEOTIDE SEQUENCE [LARGE SCALE GENOMIC DNA]</scope>
    <source>
        <strain evidence="6 7">D2a</strain>
    </source>
</reference>
<keyword evidence="6" id="KW-0540">Nuclease</keyword>
<dbReference type="GO" id="GO:0016787">
    <property type="term" value="F:hydrolase activity"/>
    <property type="evidence" value="ECO:0007669"/>
    <property type="project" value="UniProtKB-KW"/>
</dbReference>
<dbReference type="CDD" id="cd16961">
    <property type="entry name" value="RMtype1_S_TRD-CR_like"/>
    <property type="match status" value="1"/>
</dbReference>
<comment type="similarity">
    <text evidence="1">Belongs to the type-I restriction system S methylase family.</text>
</comment>
<dbReference type="SUPFAM" id="SSF116734">
    <property type="entry name" value="DNA methylase specificity domain"/>
    <property type="match status" value="2"/>
</dbReference>
<dbReference type="PANTHER" id="PTHR43140">
    <property type="entry name" value="TYPE-1 RESTRICTION ENZYME ECOKI SPECIFICITY PROTEIN"/>
    <property type="match status" value="1"/>
</dbReference>
<sequence length="388" mass="43877">MKGWKQKTIEKCFKVKSGDFLPKNKMLSIGNIDVYGGNGVVGKHDKYNLTGENIIIGRVGAKCGNINRVKDNIWITDNAFYISEFTEEFDLKFLEYLLKTRNLRKTANQAAQPVISYQTIKDIILVIPPLPEQKQIVAILDEAFEGIDAAIANTEKNLANARELFESYLNGVFTQKGEGWVEKTLQEVCSITSNLVDPRTPEFLDLPHIGAGNIISLTGELKEVKTAREEGLKSGKYTFNESMVLYSKIRPYLMKVCRPELEGICSADVYPLLPKEEELSRNYLFYLLISQDFTQYAISGSDRAGMPKVNRDHLFRYRISLPSLSKQVMLAKKLDDMAIETQRLESIYQRKLEALKELKQSILEKAFTGELTSDTAKEVTDTSKEIAA</sequence>
<comment type="caution">
    <text evidence="6">The sequence shown here is derived from an EMBL/GenBank/DDBJ whole genome shotgun (WGS) entry which is preliminary data.</text>
</comment>
<dbReference type="InterPro" id="IPR000055">
    <property type="entry name" value="Restrct_endonuc_typeI_TRD"/>
</dbReference>
<dbReference type="CDD" id="cd17266">
    <property type="entry name" value="RMtype1_S_Sau1132ORF3780P-TRD2-CR2_like"/>
    <property type="match status" value="1"/>
</dbReference>
<dbReference type="RefSeq" id="WP_368009148.1">
    <property type="nucleotide sequence ID" value="NZ_JAMXFF010000057.1"/>
</dbReference>
<dbReference type="GO" id="GO:0004519">
    <property type="term" value="F:endonuclease activity"/>
    <property type="evidence" value="ECO:0007669"/>
    <property type="project" value="UniProtKB-KW"/>
</dbReference>
<dbReference type="EC" id="3.1.21.-" evidence="6"/>
<evidence type="ECO:0000256" key="4">
    <source>
        <dbReference type="ARBA" id="ARBA00038652"/>
    </source>
</evidence>
<proteinExistence type="inferred from homology"/>
<keyword evidence="2" id="KW-0680">Restriction system</keyword>
<keyword evidence="3" id="KW-0238">DNA-binding</keyword>
<name>A0ABT2MY70_9CYAN</name>
<organism evidence="6 7">
    <name type="scientific">Laspinema palackyanum D2a</name>
    <dbReference type="NCBI Taxonomy" id="2953684"/>
    <lineage>
        <taxon>Bacteria</taxon>
        <taxon>Bacillati</taxon>
        <taxon>Cyanobacteriota</taxon>
        <taxon>Cyanophyceae</taxon>
        <taxon>Oscillatoriophycideae</taxon>
        <taxon>Oscillatoriales</taxon>
        <taxon>Laspinemataceae</taxon>
        <taxon>Laspinema</taxon>
        <taxon>Laspinema palackyanum</taxon>
    </lineage>
</organism>
<evidence type="ECO:0000256" key="1">
    <source>
        <dbReference type="ARBA" id="ARBA00010923"/>
    </source>
</evidence>